<organism evidence="1 2">
    <name type="scientific">Dendrothele bispora (strain CBS 962.96)</name>
    <dbReference type="NCBI Taxonomy" id="1314807"/>
    <lineage>
        <taxon>Eukaryota</taxon>
        <taxon>Fungi</taxon>
        <taxon>Dikarya</taxon>
        <taxon>Basidiomycota</taxon>
        <taxon>Agaricomycotina</taxon>
        <taxon>Agaricomycetes</taxon>
        <taxon>Agaricomycetidae</taxon>
        <taxon>Agaricales</taxon>
        <taxon>Agaricales incertae sedis</taxon>
        <taxon>Dendrothele</taxon>
    </lineage>
</organism>
<reference evidence="1 2" key="1">
    <citation type="journal article" date="2019" name="Nat. Ecol. Evol.">
        <title>Megaphylogeny resolves global patterns of mushroom evolution.</title>
        <authorList>
            <person name="Varga T."/>
            <person name="Krizsan K."/>
            <person name="Foldi C."/>
            <person name="Dima B."/>
            <person name="Sanchez-Garcia M."/>
            <person name="Sanchez-Ramirez S."/>
            <person name="Szollosi G.J."/>
            <person name="Szarkandi J.G."/>
            <person name="Papp V."/>
            <person name="Albert L."/>
            <person name="Andreopoulos W."/>
            <person name="Angelini C."/>
            <person name="Antonin V."/>
            <person name="Barry K.W."/>
            <person name="Bougher N.L."/>
            <person name="Buchanan P."/>
            <person name="Buyck B."/>
            <person name="Bense V."/>
            <person name="Catcheside P."/>
            <person name="Chovatia M."/>
            <person name="Cooper J."/>
            <person name="Damon W."/>
            <person name="Desjardin D."/>
            <person name="Finy P."/>
            <person name="Geml J."/>
            <person name="Haridas S."/>
            <person name="Hughes K."/>
            <person name="Justo A."/>
            <person name="Karasinski D."/>
            <person name="Kautmanova I."/>
            <person name="Kiss B."/>
            <person name="Kocsube S."/>
            <person name="Kotiranta H."/>
            <person name="LaButti K.M."/>
            <person name="Lechner B.E."/>
            <person name="Liimatainen K."/>
            <person name="Lipzen A."/>
            <person name="Lukacs Z."/>
            <person name="Mihaltcheva S."/>
            <person name="Morgado L.N."/>
            <person name="Niskanen T."/>
            <person name="Noordeloos M.E."/>
            <person name="Ohm R.A."/>
            <person name="Ortiz-Santana B."/>
            <person name="Ovrebo C."/>
            <person name="Racz N."/>
            <person name="Riley R."/>
            <person name="Savchenko A."/>
            <person name="Shiryaev A."/>
            <person name="Soop K."/>
            <person name="Spirin V."/>
            <person name="Szebenyi C."/>
            <person name="Tomsovsky M."/>
            <person name="Tulloss R.E."/>
            <person name="Uehling J."/>
            <person name="Grigoriev I.V."/>
            <person name="Vagvolgyi C."/>
            <person name="Papp T."/>
            <person name="Martin F.M."/>
            <person name="Miettinen O."/>
            <person name="Hibbett D.S."/>
            <person name="Nagy L.G."/>
        </authorList>
    </citation>
    <scope>NUCLEOTIDE SEQUENCE [LARGE SCALE GENOMIC DNA]</scope>
    <source>
        <strain evidence="1 2">CBS 962.96</strain>
    </source>
</reference>
<dbReference type="AlphaFoldDB" id="A0A4S8MS85"/>
<proteinExistence type="predicted"/>
<gene>
    <name evidence="1" type="ORF">K435DRAFT_76403</name>
</gene>
<dbReference type="EMBL" id="ML179047">
    <property type="protein sequence ID" value="THV05721.1"/>
    <property type="molecule type" value="Genomic_DNA"/>
</dbReference>
<name>A0A4S8MS85_DENBC</name>
<keyword evidence="2" id="KW-1185">Reference proteome</keyword>
<evidence type="ECO:0000313" key="2">
    <source>
        <dbReference type="Proteomes" id="UP000297245"/>
    </source>
</evidence>
<accession>A0A4S8MS85</accession>
<evidence type="ECO:0000313" key="1">
    <source>
        <dbReference type="EMBL" id="THV05721.1"/>
    </source>
</evidence>
<protein>
    <submittedName>
        <fullName evidence="1">Uncharacterized protein</fullName>
    </submittedName>
</protein>
<dbReference type="Proteomes" id="UP000297245">
    <property type="component" value="Unassembled WGS sequence"/>
</dbReference>
<sequence length="160" mass="18541">MFWVDRTSTRLVQIRNFELLNLNYLNLRVSCNIRTRVRDCHTVLSLLYLVLGSIDQTYAFSAFHQLVNQVHSLVMTTQQFLLLADPCRPPDQVSACRHTLRTRHALSPLPALRRNETQCGCRTLVWNSRGAWPRFFVLESFHLASFTTCIGSRAFDRLNS</sequence>